<dbReference type="Proteomes" id="UP000279227">
    <property type="component" value="Chromosome"/>
</dbReference>
<dbReference type="STRING" id="525257.HMPREF0204_10619"/>
<keyword evidence="1" id="KW-0808">Transferase</keyword>
<evidence type="ECO:0000313" key="2">
    <source>
        <dbReference type="Proteomes" id="UP000279227"/>
    </source>
</evidence>
<keyword evidence="1" id="KW-0012">Acyltransferase</keyword>
<dbReference type="PANTHER" id="PTHR23416">
    <property type="entry name" value="SIALIC ACID SYNTHASE-RELATED"/>
    <property type="match status" value="1"/>
</dbReference>
<dbReference type="OrthoDB" id="9812571at2"/>
<dbReference type="EC" id="2.3.1.18" evidence="1"/>
<dbReference type="InterPro" id="IPR001451">
    <property type="entry name" value="Hexapep"/>
</dbReference>
<dbReference type="InterPro" id="IPR051159">
    <property type="entry name" value="Hexapeptide_acetyltransf"/>
</dbReference>
<protein>
    <submittedName>
        <fullName evidence="1">Galactoside O-acetyltransferase</fullName>
        <ecNumber evidence="1">2.3.1.18</ecNumber>
    </submittedName>
</protein>
<evidence type="ECO:0000313" key="1">
    <source>
        <dbReference type="EMBL" id="VEE10083.1"/>
    </source>
</evidence>
<name>A0A448B658_CHRGE</name>
<dbReference type="SUPFAM" id="SSF51161">
    <property type="entry name" value="Trimeric LpxA-like enzymes"/>
    <property type="match status" value="1"/>
</dbReference>
<reference evidence="1 2" key="1">
    <citation type="submission" date="2018-12" db="EMBL/GenBank/DDBJ databases">
        <authorList>
            <consortium name="Pathogen Informatics"/>
        </authorList>
    </citation>
    <scope>NUCLEOTIDE SEQUENCE [LARGE SCALE GENOMIC DNA]</scope>
    <source>
        <strain evidence="1 2">NCTC11432</strain>
    </source>
</reference>
<organism evidence="1 2">
    <name type="scientific">Chryseobacterium gleum</name>
    <name type="common">Flavobacterium gleum</name>
    <dbReference type="NCBI Taxonomy" id="250"/>
    <lineage>
        <taxon>Bacteria</taxon>
        <taxon>Pseudomonadati</taxon>
        <taxon>Bacteroidota</taxon>
        <taxon>Flavobacteriia</taxon>
        <taxon>Flavobacteriales</taxon>
        <taxon>Weeksellaceae</taxon>
        <taxon>Chryseobacterium group</taxon>
        <taxon>Chryseobacterium</taxon>
    </lineage>
</organism>
<gene>
    <name evidence="1" type="primary">lacA</name>
    <name evidence="1" type="ORF">NCTC11432_03658</name>
</gene>
<accession>A0A448B658</accession>
<dbReference type="AlphaFoldDB" id="A0A448B658"/>
<dbReference type="CDD" id="cd04647">
    <property type="entry name" value="LbH_MAT_like"/>
    <property type="match status" value="1"/>
</dbReference>
<dbReference type="PANTHER" id="PTHR23416:SF78">
    <property type="entry name" value="LIPOPOLYSACCHARIDE BIOSYNTHESIS O-ACETYL TRANSFERASE WBBJ-RELATED"/>
    <property type="match status" value="1"/>
</dbReference>
<dbReference type="Gene3D" id="2.160.10.10">
    <property type="entry name" value="Hexapeptide repeat proteins"/>
    <property type="match status" value="1"/>
</dbReference>
<proteinExistence type="predicted"/>
<dbReference type="InterPro" id="IPR011004">
    <property type="entry name" value="Trimer_LpxA-like_sf"/>
</dbReference>
<dbReference type="KEGG" id="cgle:NCTC11432_03658"/>
<dbReference type="EMBL" id="LR134289">
    <property type="protein sequence ID" value="VEE10083.1"/>
    <property type="molecule type" value="Genomic_DNA"/>
</dbReference>
<dbReference type="Pfam" id="PF00132">
    <property type="entry name" value="Hexapep"/>
    <property type="match status" value="1"/>
</dbReference>
<sequence length="181" mass="20620">MIYDFFEKISRMKQLFLLKRHPNVYFEDLKLGVGNRFILDKDLKKLSIGPAADFRNYTSILISKNATLEIGSHFFMNNFCSINCLEYISIGNNTLFGENVKLYDHNHLYETSPTMKVYPSLFSKAPIKIGSNCWLGSNVTVLKGVTIGDNCIIGAGCTIYKDVPPNTQVINKQDLLFRDFK</sequence>
<dbReference type="GO" id="GO:0008870">
    <property type="term" value="F:galactoside O-acetyltransferase activity"/>
    <property type="evidence" value="ECO:0007669"/>
    <property type="project" value="UniProtKB-EC"/>
</dbReference>